<name>A0ABS0JSP5_9ACTN</name>
<dbReference type="EMBL" id="JADOTX010000001">
    <property type="protein sequence ID" value="MBG6070067.1"/>
    <property type="molecule type" value="Genomic_DNA"/>
</dbReference>
<comment type="caution">
    <text evidence="1">The sequence shown here is derived from an EMBL/GenBank/DDBJ whole genome shotgun (WGS) entry which is preliminary data.</text>
</comment>
<protein>
    <submittedName>
        <fullName evidence="1">Uncharacterized protein</fullName>
    </submittedName>
</protein>
<proteinExistence type="predicted"/>
<reference evidence="1 2" key="1">
    <citation type="submission" date="2020-11" db="EMBL/GenBank/DDBJ databases">
        <title>Sequencing the genomes of 1000 actinobacteria strains.</title>
        <authorList>
            <person name="Klenk H.-P."/>
        </authorList>
    </citation>
    <scope>NUCLEOTIDE SEQUENCE [LARGE SCALE GENOMIC DNA]</scope>
    <source>
        <strain evidence="1 2">DSM 101692</strain>
    </source>
</reference>
<dbReference type="Proteomes" id="UP000614915">
    <property type="component" value="Unassembled WGS sequence"/>
</dbReference>
<evidence type="ECO:0000313" key="2">
    <source>
        <dbReference type="Proteomes" id="UP000614915"/>
    </source>
</evidence>
<gene>
    <name evidence="1" type="ORF">IW248_006354</name>
</gene>
<sequence>MRKLTAAEVRDARKAHRCPDCSSDVTVERRTGNVSVHHDDTCPMLARLRRSGHTSAMVFMRRDSQTPEQFADDVTSAVAELAARTGQRYQIRTDPYRGLPQ</sequence>
<accession>A0ABS0JSP5</accession>
<keyword evidence="2" id="KW-1185">Reference proteome</keyword>
<evidence type="ECO:0000313" key="1">
    <source>
        <dbReference type="EMBL" id="MBG6070067.1"/>
    </source>
</evidence>
<dbReference type="RefSeq" id="WP_196929840.1">
    <property type="nucleotide sequence ID" value="NZ_JADOTX010000001.1"/>
</dbReference>
<organism evidence="1 2">
    <name type="scientific">Micromonospora ureilytica</name>
    <dbReference type="NCBI Taxonomy" id="709868"/>
    <lineage>
        <taxon>Bacteria</taxon>
        <taxon>Bacillati</taxon>
        <taxon>Actinomycetota</taxon>
        <taxon>Actinomycetes</taxon>
        <taxon>Micromonosporales</taxon>
        <taxon>Micromonosporaceae</taxon>
        <taxon>Micromonospora</taxon>
    </lineage>
</organism>